<dbReference type="PANTHER" id="PTHR42748:SF7">
    <property type="entry name" value="NMRA LIKE REDOX SENSOR 1-RELATED"/>
    <property type="match status" value="1"/>
</dbReference>
<dbReference type="InterPro" id="IPR008030">
    <property type="entry name" value="NmrA-like"/>
</dbReference>
<evidence type="ECO:0000256" key="1">
    <source>
        <dbReference type="ARBA" id="ARBA00006328"/>
    </source>
</evidence>
<dbReference type="InterPro" id="IPR036291">
    <property type="entry name" value="NAD(P)-bd_dom_sf"/>
</dbReference>
<proteinExistence type="inferred from homology"/>
<keyword evidence="5" id="KW-1185">Reference proteome</keyword>
<organism evidence="4 5">
    <name type="scientific">Phomopsis amygdali</name>
    <name type="common">Fusicoccum amygdali</name>
    <dbReference type="NCBI Taxonomy" id="1214568"/>
    <lineage>
        <taxon>Eukaryota</taxon>
        <taxon>Fungi</taxon>
        <taxon>Dikarya</taxon>
        <taxon>Ascomycota</taxon>
        <taxon>Pezizomycotina</taxon>
        <taxon>Sordariomycetes</taxon>
        <taxon>Sordariomycetidae</taxon>
        <taxon>Diaporthales</taxon>
        <taxon>Diaporthaceae</taxon>
        <taxon>Diaporthe</taxon>
    </lineage>
</organism>
<sequence>MEAQRTILVVGATGKQGRSTIKYLLDPDQQAPQGTKFKVLALTRDTSSPSARQLLERNKEHANSISLVQGDLEKPESIRKIFQDAASPDGHGIWGVFVALAYPGLGESAAGEIRQGKHHDKYLRKTLSITSEAATMESISESYKRATGRPIPAAPTLVGKALLKLNAATQNLMIEMKRAHEARANGQENGLESEIELARSVCKLQTFYEWKSSKKDHTTTDQNWNKVSLAKLITGRS</sequence>
<dbReference type="GO" id="GO:0005634">
    <property type="term" value="C:nucleus"/>
    <property type="evidence" value="ECO:0007669"/>
    <property type="project" value="TreeGrafter"/>
</dbReference>
<reference evidence="4" key="1">
    <citation type="submission" date="2023-06" db="EMBL/GenBank/DDBJ databases">
        <authorList>
            <person name="Noh H."/>
        </authorList>
    </citation>
    <scope>NUCLEOTIDE SEQUENCE</scope>
    <source>
        <strain evidence="4">DUCC20226</strain>
    </source>
</reference>
<evidence type="ECO:0000256" key="2">
    <source>
        <dbReference type="ARBA" id="ARBA00022857"/>
    </source>
</evidence>
<comment type="caution">
    <text evidence="4">The sequence shown here is derived from an EMBL/GenBank/DDBJ whole genome shotgun (WGS) entry which is preliminary data.</text>
</comment>
<evidence type="ECO:0000259" key="3">
    <source>
        <dbReference type="Pfam" id="PF05368"/>
    </source>
</evidence>
<dbReference type="Pfam" id="PF05368">
    <property type="entry name" value="NmrA"/>
    <property type="match status" value="1"/>
</dbReference>
<evidence type="ECO:0000313" key="4">
    <source>
        <dbReference type="EMBL" id="KAK2598702.1"/>
    </source>
</evidence>
<dbReference type="EMBL" id="JAUJFL010000008">
    <property type="protein sequence ID" value="KAK2598702.1"/>
    <property type="molecule type" value="Genomic_DNA"/>
</dbReference>
<dbReference type="AlphaFoldDB" id="A0AAD9S429"/>
<feature type="domain" description="NmrA-like" evidence="3">
    <location>
        <begin position="5"/>
        <end position="85"/>
    </location>
</feature>
<dbReference type="Proteomes" id="UP001265746">
    <property type="component" value="Unassembled WGS sequence"/>
</dbReference>
<protein>
    <recommendedName>
        <fullName evidence="3">NmrA-like domain-containing protein</fullName>
    </recommendedName>
</protein>
<gene>
    <name evidence="4" type="ORF">N8I77_012094</name>
</gene>
<name>A0AAD9S429_PHOAM</name>
<dbReference type="Gene3D" id="3.40.50.720">
    <property type="entry name" value="NAD(P)-binding Rossmann-like Domain"/>
    <property type="match status" value="1"/>
</dbReference>
<dbReference type="SUPFAM" id="SSF51735">
    <property type="entry name" value="NAD(P)-binding Rossmann-fold domains"/>
    <property type="match status" value="1"/>
</dbReference>
<dbReference type="PANTHER" id="PTHR42748">
    <property type="entry name" value="NITROGEN METABOLITE REPRESSION PROTEIN NMRA FAMILY MEMBER"/>
    <property type="match status" value="1"/>
</dbReference>
<accession>A0AAD9S429</accession>
<evidence type="ECO:0000313" key="5">
    <source>
        <dbReference type="Proteomes" id="UP001265746"/>
    </source>
</evidence>
<keyword evidence="2" id="KW-0521">NADP</keyword>
<comment type="similarity">
    <text evidence="1">Belongs to the NmrA-type oxidoreductase family.</text>
</comment>
<dbReference type="InterPro" id="IPR051164">
    <property type="entry name" value="NmrA-like_oxidored"/>
</dbReference>